<dbReference type="InterPro" id="IPR020846">
    <property type="entry name" value="MFS_dom"/>
</dbReference>
<feature type="region of interest" description="Disordered" evidence="7">
    <location>
        <begin position="471"/>
        <end position="506"/>
    </location>
</feature>
<feature type="transmembrane region" description="Helical" evidence="8">
    <location>
        <begin position="202"/>
        <end position="224"/>
    </location>
</feature>
<proteinExistence type="predicted"/>
<accession>A0ABT4TQ33</accession>
<keyword evidence="3" id="KW-1003">Cell membrane</keyword>
<comment type="subcellular location">
    <subcellularLocation>
        <location evidence="1">Cell membrane</location>
        <topology evidence="1">Multi-pass membrane protein</topology>
    </subcellularLocation>
</comment>
<dbReference type="Pfam" id="PF07690">
    <property type="entry name" value="MFS_1"/>
    <property type="match status" value="1"/>
</dbReference>
<feature type="transmembrane region" description="Helical" evidence="8">
    <location>
        <begin position="12"/>
        <end position="29"/>
    </location>
</feature>
<feature type="transmembrane region" description="Helical" evidence="8">
    <location>
        <begin position="308"/>
        <end position="329"/>
    </location>
</feature>
<dbReference type="PROSITE" id="PS50850">
    <property type="entry name" value="MFS"/>
    <property type="match status" value="1"/>
</dbReference>
<keyword evidence="2" id="KW-0813">Transport</keyword>
<evidence type="ECO:0000256" key="6">
    <source>
        <dbReference type="ARBA" id="ARBA00023136"/>
    </source>
</evidence>
<feature type="transmembrane region" description="Helical" evidence="8">
    <location>
        <begin position="446"/>
        <end position="464"/>
    </location>
</feature>
<dbReference type="RefSeq" id="WP_270679120.1">
    <property type="nucleotide sequence ID" value="NZ_JAQFWP010000035.1"/>
</dbReference>
<evidence type="ECO:0000256" key="8">
    <source>
        <dbReference type="SAM" id="Phobius"/>
    </source>
</evidence>
<evidence type="ECO:0000256" key="3">
    <source>
        <dbReference type="ARBA" id="ARBA00022475"/>
    </source>
</evidence>
<keyword evidence="6 8" id="KW-0472">Membrane</keyword>
<evidence type="ECO:0000256" key="7">
    <source>
        <dbReference type="SAM" id="MobiDB-lite"/>
    </source>
</evidence>
<evidence type="ECO:0000256" key="4">
    <source>
        <dbReference type="ARBA" id="ARBA00022692"/>
    </source>
</evidence>
<feature type="transmembrane region" description="Helical" evidence="8">
    <location>
        <begin position="405"/>
        <end position="426"/>
    </location>
</feature>
<evidence type="ECO:0000313" key="10">
    <source>
        <dbReference type="EMBL" id="MDA2806480.1"/>
    </source>
</evidence>
<evidence type="ECO:0000313" key="11">
    <source>
        <dbReference type="Proteomes" id="UP001165685"/>
    </source>
</evidence>
<keyword evidence="4 8" id="KW-0812">Transmembrane</keyword>
<reference evidence="10" key="1">
    <citation type="submission" date="2023-01" db="EMBL/GenBank/DDBJ databases">
        <title>Draft genome sequence of Nocardiopsis sp. LSu2-4 isolated from halophytes.</title>
        <authorList>
            <person name="Duangmal K."/>
            <person name="Chantavorakit T."/>
        </authorList>
    </citation>
    <scope>NUCLEOTIDE SEQUENCE</scope>
    <source>
        <strain evidence="10">LSu2-4</strain>
    </source>
</reference>
<feature type="transmembrane region" description="Helical" evidence="8">
    <location>
        <begin position="140"/>
        <end position="162"/>
    </location>
</feature>
<feature type="transmembrane region" description="Helical" evidence="8">
    <location>
        <begin position="82"/>
        <end position="101"/>
    </location>
</feature>
<feature type="domain" description="Major facilitator superfamily (MFS) profile" evidence="9">
    <location>
        <begin position="16"/>
        <end position="469"/>
    </location>
</feature>
<evidence type="ECO:0000256" key="1">
    <source>
        <dbReference type="ARBA" id="ARBA00004651"/>
    </source>
</evidence>
<dbReference type="InterPro" id="IPR011701">
    <property type="entry name" value="MFS"/>
</dbReference>
<feature type="transmembrane region" description="Helical" evidence="8">
    <location>
        <begin position="341"/>
        <end position="361"/>
    </location>
</feature>
<dbReference type="PANTHER" id="PTHR23501:SF1">
    <property type="entry name" value="TRANSPORT PROTEIN HSRA-RELATED"/>
    <property type="match status" value="1"/>
</dbReference>
<gene>
    <name evidence="10" type="ORF">O4U47_18360</name>
</gene>
<feature type="compositionally biased region" description="Polar residues" evidence="7">
    <location>
        <begin position="484"/>
        <end position="498"/>
    </location>
</feature>
<feature type="transmembrane region" description="Helical" evidence="8">
    <location>
        <begin position="49"/>
        <end position="70"/>
    </location>
</feature>
<dbReference type="InterPro" id="IPR036259">
    <property type="entry name" value="MFS_trans_sf"/>
</dbReference>
<dbReference type="PANTHER" id="PTHR23501">
    <property type="entry name" value="MAJOR FACILITATOR SUPERFAMILY"/>
    <property type="match status" value="1"/>
</dbReference>
<dbReference type="NCBIfam" id="TIGR00711">
    <property type="entry name" value="efflux_EmrB"/>
    <property type="match status" value="1"/>
</dbReference>
<organism evidence="10 11">
    <name type="scientific">Nocardiopsis suaedae</name>
    <dbReference type="NCBI Taxonomy" id="3018444"/>
    <lineage>
        <taxon>Bacteria</taxon>
        <taxon>Bacillati</taxon>
        <taxon>Actinomycetota</taxon>
        <taxon>Actinomycetes</taxon>
        <taxon>Streptosporangiales</taxon>
        <taxon>Nocardiopsidaceae</taxon>
        <taxon>Nocardiopsis</taxon>
    </lineage>
</organism>
<dbReference type="Proteomes" id="UP001165685">
    <property type="component" value="Unassembled WGS sequence"/>
</dbReference>
<feature type="transmembrane region" description="Helical" evidence="8">
    <location>
        <begin position="274"/>
        <end position="296"/>
    </location>
</feature>
<feature type="transmembrane region" description="Helical" evidence="8">
    <location>
        <begin position="168"/>
        <end position="190"/>
    </location>
</feature>
<evidence type="ECO:0000256" key="2">
    <source>
        <dbReference type="ARBA" id="ARBA00022448"/>
    </source>
</evidence>
<sequence>MTDVRGDRLDGALLRLIGVTLLGGIMGILDSTMVTVAAETLSTEFDRSLSVISWATTGYLLALTVTIPITGWAVRRFGVKRLWLFGLVLFMGASLASALSWSVESLIVFRVVQGVGAGILDPLVLVILARAAGPSRAGRVMGTMGVVLSLGPVLGPVLGGLLLDSSGWRSMFFINIPIGVIALLLALRVIPADAPEERKAGLPLDIAGFALMAPGLAALVLALTEAGERGAFAAPTVLVPLVLGAGLLAAYVLRALRLRATEPLIDVRLFAGRSFAASVTVQGLVGVGTFAGLFVLPLYYQIVHGHTAAAAGLLVAPLGLGSALAMPIAGRLSDKLGARTLVQGGALIAAAGAFALTLVGAEGAETRSALAAFAIGLGLGGVGAPTMGSLYRTLPQEKVPQGSSVLYNLNQLGGALGVACAALILAASGTGTGTGAADGAGGFQNAAWFLVAVGVVILAAGPLLPGRVQEIPPAPADSGAETLPTGSERSGMSASGPSSCPGAERA</sequence>
<feature type="transmembrane region" description="Helical" evidence="8">
    <location>
        <begin position="230"/>
        <end position="253"/>
    </location>
</feature>
<dbReference type="SUPFAM" id="SSF103473">
    <property type="entry name" value="MFS general substrate transporter"/>
    <property type="match status" value="1"/>
</dbReference>
<keyword evidence="5 8" id="KW-1133">Transmembrane helix</keyword>
<dbReference type="EMBL" id="JAQFWP010000035">
    <property type="protein sequence ID" value="MDA2806480.1"/>
    <property type="molecule type" value="Genomic_DNA"/>
</dbReference>
<evidence type="ECO:0000259" key="9">
    <source>
        <dbReference type="PROSITE" id="PS50850"/>
    </source>
</evidence>
<comment type="caution">
    <text evidence="10">The sequence shown here is derived from an EMBL/GenBank/DDBJ whole genome shotgun (WGS) entry which is preliminary data.</text>
</comment>
<name>A0ABT4TQ33_9ACTN</name>
<keyword evidence="11" id="KW-1185">Reference proteome</keyword>
<dbReference type="InterPro" id="IPR004638">
    <property type="entry name" value="EmrB-like"/>
</dbReference>
<feature type="transmembrane region" description="Helical" evidence="8">
    <location>
        <begin position="107"/>
        <end position="128"/>
    </location>
</feature>
<protein>
    <submittedName>
        <fullName evidence="10">DHA2 family efflux MFS transporter permease subunit</fullName>
    </submittedName>
</protein>
<feature type="transmembrane region" description="Helical" evidence="8">
    <location>
        <begin position="367"/>
        <end position="384"/>
    </location>
</feature>
<dbReference type="Gene3D" id="1.20.1250.20">
    <property type="entry name" value="MFS general substrate transporter like domains"/>
    <property type="match status" value="2"/>
</dbReference>
<evidence type="ECO:0000256" key="5">
    <source>
        <dbReference type="ARBA" id="ARBA00022989"/>
    </source>
</evidence>